<dbReference type="InterPro" id="IPR012337">
    <property type="entry name" value="RNaseH-like_sf"/>
</dbReference>
<evidence type="ECO:0000256" key="1">
    <source>
        <dbReference type="SAM" id="SignalP"/>
    </source>
</evidence>
<keyword evidence="4" id="KW-1185">Reference proteome</keyword>
<organism evidence="3 4">
    <name type="scientific">Penstemon smallii</name>
    <dbReference type="NCBI Taxonomy" id="265156"/>
    <lineage>
        <taxon>Eukaryota</taxon>
        <taxon>Viridiplantae</taxon>
        <taxon>Streptophyta</taxon>
        <taxon>Embryophyta</taxon>
        <taxon>Tracheophyta</taxon>
        <taxon>Spermatophyta</taxon>
        <taxon>Magnoliopsida</taxon>
        <taxon>eudicotyledons</taxon>
        <taxon>Gunneridae</taxon>
        <taxon>Pentapetalae</taxon>
        <taxon>asterids</taxon>
        <taxon>lamiids</taxon>
        <taxon>Lamiales</taxon>
        <taxon>Plantaginaceae</taxon>
        <taxon>Cheloneae</taxon>
        <taxon>Penstemon</taxon>
    </lineage>
</organism>
<dbReference type="PROSITE" id="PS51257">
    <property type="entry name" value="PROKAR_LIPOPROTEIN"/>
    <property type="match status" value="1"/>
</dbReference>
<comment type="caution">
    <text evidence="3">The sequence shown here is derived from an EMBL/GenBank/DDBJ whole genome shotgun (WGS) entry which is preliminary data.</text>
</comment>
<dbReference type="InterPro" id="IPR036397">
    <property type="entry name" value="RNaseH_sf"/>
</dbReference>
<dbReference type="AlphaFoldDB" id="A0ABD3T9H6"/>
<evidence type="ECO:0000259" key="2">
    <source>
        <dbReference type="Pfam" id="PF13456"/>
    </source>
</evidence>
<dbReference type="PANTHER" id="PTHR47723">
    <property type="entry name" value="OS05G0353850 PROTEIN"/>
    <property type="match status" value="1"/>
</dbReference>
<gene>
    <name evidence="3" type="ORF">ACJIZ3_008091</name>
</gene>
<dbReference type="SUPFAM" id="SSF53098">
    <property type="entry name" value="Ribonuclease H-like"/>
    <property type="match status" value="1"/>
</dbReference>
<dbReference type="Pfam" id="PF13456">
    <property type="entry name" value="RVT_3"/>
    <property type="match status" value="1"/>
</dbReference>
<feature type="chain" id="PRO_5044867459" description="RNase H type-1 domain-containing protein" evidence="1">
    <location>
        <begin position="30"/>
        <end position="85"/>
    </location>
</feature>
<feature type="signal peptide" evidence="1">
    <location>
        <begin position="1"/>
        <end position="29"/>
    </location>
</feature>
<dbReference type="EMBL" id="JBJXBP010000004">
    <property type="protein sequence ID" value="KAL3833355.1"/>
    <property type="molecule type" value="Genomic_DNA"/>
</dbReference>
<accession>A0ABD3T9H6</accession>
<sequence length="85" mass="9539">MKGGIGTYLALILACQTIMKLGQVTITEAELIAVREGLKIVWNRCVEKLVTECDSRVVVQLIKKADTNIHLLGNIIEDYRELIKK</sequence>
<protein>
    <recommendedName>
        <fullName evidence="2">RNase H type-1 domain-containing protein</fullName>
    </recommendedName>
</protein>
<feature type="domain" description="RNase H type-1" evidence="2">
    <location>
        <begin position="20"/>
        <end position="85"/>
    </location>
</feature>
<dbReference type="InterPro" id="IPR044730">
    <property type="entry name" value="RNase_H-like_dom_plant"/>
</dbReference>
<name>A0ABD3T9H6_9LAMI</name>
<evidence type="ECO:0000313" key="4">
    <source>
        <dbReference type="Proteomes" id="UP001634393"/>
    </source>
</evidence>
<dbReference type="PANTHER" id="PTHR47723:SF19">
    <property type="entry name" value="POLYNUCLEOTIDYL TRANSFERASE, RIBONUCLEASE H-LIKE SUPERFAMILY PROTEIN"/>
    <property type="match status" value="1"/>
</dbReference>
<proteinExistence type="predicted"/>
<reference evidence="3 4" key="1">
    <citation type="submission" date="2024-12" db="EMBL/GenBank/DDBJ databases">
        <title>The unique morphological basis and parallel evolutionary history of personate flowers in Penstemon.</title>
        <authorList>
            <person name="Depatie T.H."/>
            <person name="Wessinger C.A."/>
        </authorList>
    </citation>
    <scope>NUCLEOTIDE SEQUENCE [LARGE SCALE GENOMIC DNA]</scope>
    <source>
        <strain evidence="3">WTNN_2</strain>
        <tissue evidence="3">Leaf</tissue>
    </source>
</reference>
<keyword evidence="1" id="KW-0732">Signal</keyword>
<dbReference type="Gene3D" id="3.30.420.10">
    <property type="entry name" value="Ribonuclease H-like superfamily/Ribonuclease H"/>
    <property type="match status" value="1"/>
</dbReference>
<evidence type="ECO:0000313" key="3">
    <source>
        <dbReference type="EMBL" id="KAL3833355.1"/>
    </source>
</evidence>
<dbReference type="CDD" id="cd06222">
    <property type="entry name" value="RNase_H_like"/>
    <property type="match status" value="1"/>
</dbReference>
<dbReference type="InterPro" id="IPR002156">
    <property type="entry name" value="RNaseH_domain"/>
</dbReference>
<dbReference type="Proteomes" id="UP001634393">
    <property type="component" value="Unassembled WGS sequence"/>
</dbReference>
<dbReference type="InterPro" id="IPR053151">
    <property type="entry name" value="RNase_H-like"/>
</dbReference>